<evidence type="ECO:0000256" key="1">
    <source>
        <dbReference type="SAM" id="MobiDB-lite"/>
    </source>
</evidence>
<sequence>MSSEFSDSERPKLCRATVTYHGKLQFQDRLSYIDKRYDHLRKLTQTLKKKINELEDIMRQDNDEENLEQIRTLIEDIKREKQMMRDEAHIIRGELSQALYNEDLRKRLVGEIRRREEESERRQSTSQGEDDVYKPLSSNEDYCVTSQNAVNMTAMGRLYLIVQNSVHALESGLT</sequence>
<dbReference type="WBParaSite" id="ACOC_0000993101-mRNA-1">
    <property type="protein sequence ID" value="ACOC_0000993101-mRNA-1"/>
    <property type="gene ID" value="ACOC_0000993101"/>
</dbReference>
<accession>A0A158PKD9</accession>
<dbReference type="AlphaFoldDB" id="A0A158PKD9"/>
<reference evidence="2 3" key="2">
    <citation type="submission" date="2018-11" db="EMBL/GenBank/DDBJ databases">
        <authorList>
            <consortium name="Pathogen Informatics"/>
        </authorList>
    </citation>
    <scope>NUCLEOTIDE SEQUENCE [LARGE SCALE GENOMIC DNA]</scope>
    <source>
        <strain evidence="2 3">Costa Rica</strain>
    </source>
</reference>
<feature type="region of interest" description="Disordered" evidence="1">
    <location>
        <begin position="115"/>
        <end position="137"/>
    </location>
</feature>
<evidence type="ECO:0000313" key="2">
    <source>
        <dbReference type="EMBL" id="VDM61517.1"/>
    </source>
</evidence>
<dbReference type="OrthoDB" id="5805560at2759"/>
<dbReference type="Proteomes" id="UP000267027">
    <property type="component" value="Unassembled WGS sequence"/>
</dbReference>
<organism evidence="4">
    <name type="scientific">Angiostrongylus costaricensis</name>
    <name type="common">Nematode worm</name>
    <dbReference type="NCBI Taxonomy" id="334426"/>
    <lineage>
        <taxon>Eukaryota</taxon>
        <taxon>Metazoa</taxon>
        <taxon>Ecdysozoa</taxon>
        <taxon>Nematoda</taxon>
        <taxon>Chromadorea</taxon>
        <taxon>Rhabditida</taxon>
        <taxon>Rhabditina</taxon>
        <taxon>Rhabditomorpha</taxon>
        <taxon>Strongyloidea</taxon>
        <taxon>Metastrongylidae</taxon>
        <taxon>Angiostrongylus</taxon>
    </lineage>
</organism>
<protein>
    <submittedName>
        <fullName evidence="4">Sin3 histone deacetylase corepressor complex component sds3</fullName>
    </submittedName>
</protein>
<evidence type="ECO:0000313" key="3">
    <source>
        <dbReference type="Proteomes" id="UP000267027"/>
    </source>
</evidence>
<name>A0A158PKD9_ANGCS</name>
<keyword evidence="3" id="KW-1185">Reference proteome</keyword>
<evidence type="ECO:0000313" key="4">
    <source>
        <dbReference type="WBParaSite" id="ACOC_0000993101-mRNA-1"/>
    </source>
</evidence>
<proteinExistence type="predicted"/>
<gene>
    <name evidence="2" type="ORF">ACOC_LOCUS9932</name>
</gene>
<dbReference type="EMBL" id="UYYA01004378">
    <property type="protein sequence ID" value="VDM61517.1"/>
    <property type="molecule type" value="Genomic_DNA"/>
</dbReference>
<reference evidence="4" key="1">
    <citation type="submission" date="2016-04" db="UniProtKB">
        <authorList>
            <consortium name="WormBaseParasite"/>
        </authorList>
    </citation>
    <scope>IDENTIFICATION</scope>
</reference>